<feature type="transmembrane region" description="Helical" evidence="1">
    <location>
        <begin position="155"/>
        <end position="178"/>
    </location>
</feature>
<feature type="transmembrane region" description="Helical" evidence="1">
    <location>
        <begin position="85"/>
        <end position="105"/>
    </location>
</feature>
<evidence type="ECO:0000313" key="3">
    <source>
        <dbReference type="Proteomes" id="UP000032360"/>
    </source>
</evidence>
<gene>
    <name evidence="2" type="ORF">AXFE_14380</name>
</gene>
<keyword evidence="1" id="KW-0472">Membrane</keyword>
<feature type="transmembrane region" description="Helical" evidence="1">
    <location>
        <begin position="404"/>
        <end position="424"/>
    </location>
</feature>
<evidence type="ECO:0000313" key="2">
    <source>
        <dbReference type="EMBL" id="KJF17730.1"/>
    </source>
</evidence>
<feature type="transmembrane region" description="Helical" evidence="1">
    <location>
        <begin position="50"/>
        <end position="73"/>
    </location>
</feature>
<name>A0A0D8HIB7_9ACTN</name>
<organism evidence="2 3">
    <name type="scientific">Acidithrix ferrooxidans</name>
    <dbReference type="NCBI Taxonomy" id="1280514"/>
    <lineage>
        <taxon>Bacteria</taxon>
        <taxon>Bacillati</taxon>
        <taxon>Actinomycetota</taxon>
        <taxon>Acidimicrobiia</taxon>
        <taxon>Acidimicrobiales</taxon>
        <taxon>Acidimicrobiaceae</taxon>
        <taxon>Acidithrix</taxon>
    </lineage>
</organism>
<dbReference type="RefSeq" id="WP_052605173.1">
    <property type="nucleotide sequence ID" value="NZ_JXYS01000031.1"/>
</dbReference>
<comment type="caution">
    <text evidence="2">The sequence shown here is derived from an EMBL/GenBank/DDBJ whole genome shotgun (WGS) entry which is preliminary data.</text>
</comment>
<keyword evidence="1" id="KW-1133">Transmembrane helix</keyword>
<feature type="transmembrane region" description="Helical" evidence="1">
    <location>
        <begin position="111"/>
        <end position="134"/>
    </location>
</feature>
<keyword evidence="3" id="KW-1185">Reference proteome</keyword>
<dbReference type="Proteomes" id="UP000032360">
    <property type="component" value="Unassembled WGS sequence"/>
</dbReference>
<proteinExistence type="predicted"/>
<dbReference type="AlphaFoldDB" id="A0A0D8HIB7"/>
<sequence length="446" mass="46223">MRPFFSVASTKVRDSFPGISFGRLGLANVARVPIAMAPLALVISEGKTKSALAMGSFMVSAFTIGEIFLSSRLAKLGDSIDPNSALIRLLFPLIFIWGLFGVLSSHVSNPIVFGVLALSSLLIGGIGAGLFGISRNIVLDGPKVLKGSAKSRDRLISLDTSLMEVFFLVSPIVVSFAVVLGGSAFGAIVTSFVSLGGLGVAFYFKRSGRIETKNQNSNADSTVLRGSHPFEGGSLKLKSKGESVWFSKSRLWIFLASAGEGVAEGGLIIAIPSILLENHQSVGFAGVAIAMISLGSITGGTVATAFSHSLSRIDIRVRLALFLLGLSGGVVVLTTLHSLLSILIATFIAGLFVAPINTARALAIGATVSEGQNAEAFGALYGSYSIGFALIGLILGIFGTSVPAASLLGATAFLSLLIALYLMLTRRSNFSGLSRTTPTGSAIVTN</sequence>
<dbReference type="OrthoDB" id="3541730at2"/>
<feature type="transmembrane region" description="Helical" evidence="1">
    <location>
        <begin position="282"/>
        <end position="307"/>
    </location>
</feature>
<dbReference type="SUPFAM" id="SSF103473">
    <property type="entry name" value="MFS general substrate transporter"/>
    <property type="match status" value="1"/>
</dbReference>
<reference evidence="2 3" key="1">
    <citation type="submission" date="2015-01" db="EMBL/GenBank/DDBJ databases">
        <title>Draft genome of the acidophilic iron oxidizer Acidithrix ferrooxidans strain Py-F3.</title>
        <authorList>
            <person name="Poehlein A."/>
            <person name="Eisen S."/>
            <person name="Schloemann M."/>
            <person name="Johnson B.D."/>
            <person name="Daniel R."/>
            <person name="Muehling M."/>
        </authorList>
    </citation>
    <scope>NUCLEOTIDE SEQUENCE [LARGE SCALE GENOMIC DNA]</scope>
    <source>
        <strain evidence="2 3">Py-F3</strain>
    </source>
</reference>
<feature type="transmembrane region" description="Helical" evidence="1">
    <location>
        <begin position="251"/>
        <end position="276"/>
    </location>
</feature>
<feature type="transmembrane region" description="Helical" evidence="1">
    <location>
        <begin position="319"/>
        <end position="336"/>
    </location>
</feature>
<feature type="transmembrane region" description="Helical" evidence="1">
    <location>
        <begin position="342"/>
        <end position="364"/>
    </location>
</feature>
<dbReference type="STRING" id="1280514.AXFE_14380"/>
<dbReference type="EMBL" id="JXYS01000031">
    <property type="protein sequence ID" value="KJF17730.1"/>
    <property type="molecule type" value="Genomic_DNA"/>
</dbReference>
<accession>A0A0D8HIB7</accession>
<feature type="transmembrane region" description="Helical" evidence="1">
    <location>
        <begin position="376"/>
        <end position="398"/>
    </location>
</feature>
<dbReference type="Gene3D" id="1.20.1250.20">
    <property type="entry name" value="MFS general substrate transporter like domains"/>
    <property type="match status" value="1"/>
</dbReference>
<keyword evidence="1" id="KW-0812">Transmembrane</keyword>
<feature type="transmembrane region" description="Helical" evidence="1">
    <location>
        <begin position="184"/>
        <end position="204"/>
    </location>
</feature>
<dbReference type="InterPro" id="IPR036259">
    <property type="entry name" value="MFS_trans_sf"/>
</dbReference>
<evidence type="ECO:0000256" key="1">
    <source>
        <dbReference type="SAM" id="Phobius"/>
    </source>
</evidence>
<feature type="transmembrane region" description="Helical" evidence="1">
    <location>
        <begin position="21"/>
        <end position="44"/>
    </location>
</feature>
<protein>
    <submittedName>
        <fullName evidence="2">Major facilitator superfamily protein</fullName>
    </submittedName>
</protein>